<keyword evidence="2 4" id="KW-0238">DNA-binding</keyword>
<dbReference type="RefSeq" id="WP_148378552.1">
    <property type="nucleotide sequence ID" value="NZ_VSIY01000013.1"/>
</dbReference>
<dbReference type="GO" id="GO:0003700">
    <property type="term" value="F:DNA-binding transcription factor activity"/>
    <property type="evidence" value="ECO:0007669"/>
    <property type="project" value="TreeGrafter"/>
</dbReference>
<sequence length="199" mass="21771">MSAARRNRKDEILDTALALAFEGGPNRVTTVAIAERLGLTQPAIYRHFASKAELWAAITDRLGAEVSENVTQAQSGTDPALSRLRRLMLGHLELISRTPALPEIMLAREPDSDEAVVRITMQARMASFQKTLLEFCTQAQAEGDLRADIDPRDMAALIAGVLQSLVLRLLLGRNPDVLVEDGTRLLNLQLAAFGRQSEA</sequence>
<feature type="domain" description="HTH tetR-type" evidence="5">
    <location>
        <begin position="6"/>
        <end position="66"/>
    </location>
</feature>
<dbReference type="EMBL" id="VSIY01000013">
    <property type="protein sequence ID" value="TYB80506.1"/>
    <property type="molecule type" value="Genomic_DNA"/>
</dbReference>
<dbReference type="PROSITE" id="PS50977">
    <property type="entry name" value="HTH_TETR_2"/>
    <property type="match status" value="1"/>
</dbReference>
<organism evidence="6 7">
    <name type="scientific">Maritimibacter fusiformis</name>
    <dbReference type="NCBI Taxonomy" id="2603819"/>
    <lineage>
        <taxon>Bacteria</taxon>
        <taxon>Pseudomonadati</taxon>
        <taxon>Pseudomonadota</taxon>
        <taxon>Alphaproteobacteria</taxon>
        <taxon>Rhodobacterales</taxon>
        <taxon>Roseobacteraceae</taxon>
        <taxon>Maritimibacter</taxon>
    </lineage>
</organism>
<dbReference type="InterPro" id="IPR023772">
    <property type="entry name" value="DNA-bd_HTH_TetR-type_CS"/>
</dbReference>
<keyword evidence="7" id="KW-1185">Reference proteome</keyword>
<dbReference type="GO" id="GO:0000976">
    <property type="term" value="F:transcription cis-regulatory region binding"/>
    <property type="evidence" value="ECO:0007669"/>
    <property type="project" value="TreeGrafter"/>
</dbReference>
<evidence type="ECO:0000256" key="2">
    <source>
        <dbReference type="ARBA" id="ARBA00023125"/>
    </source>
</evidence>
<dbReference type="PROSITE" id="PS01081">
    <property type="entry name" value="HTH_TETR_1"/>
    <property type="match status" value="1"/>
</dbReference>
<keyword evidence="1" id="KW-0805">Transcription regulation</keyword>
<evidence type="ECO:0000259" key="5">
    <source>
        <dbReference type="PROSITE" id="PS50977"/>
    </source>
</evidence>
<dbReference type="InterPro" id="IPR036271">
    <property type="entry name" value="Tet_transcr_reg_TetR-rel_C_sf"/>
</dbReference>
<evidence type="ECO:0000313" key="7">
    <source>
        <dbReference type="Proteomes" id="UP000322080"/>
    </source>
</evidence>
<evidence type="ECO:0000313" key="6">
    <source>
        <dbReference type="EMBL" id="TYB80506.1"/>
    </source>
</evidence>
<comment type="caution">
    <text evidence="6">The sequence shown here is derived from an EMBL/GenBank/DDBJ whole genome shotgun (WGS) entry which is preliminary data.</text>
</comment>
<dbReference type="PANTHER" id="PTHR30055:SF240">
    <property type="entry name" value="HTH-TYPE TRANSCRIPTIONAL REGULATOR ACRR"/>
    <property type="match status" value="1"/>
</dbReference>
<dbReference type="Pfam" id="PF00440">
    <property type="entry name" value="TetR_N"/>
    <property type="match status" value="1"/>
</dbReference>
<dbReference type="Gene3D" id="1.10.357.10">
    <property type="entry name" value="Tetracycline Repressor, domain 2"/>
    <property type="match status" value="1"/>
</dbReference>
<dbReference type="Pfam" id="PF16925">
    <property type="entry name" value="TetR_C_13"/>
    <property type="match status" value="1"/>
</dbReference>
<proteinExistence type="predicted"/>
<dbReference type="SUPFAM" id="SSF48498">
    <property type="entry name" value="Tetracyclin repressor-like, C-terminal domain"/>
    <property type="match status" value="1"/>
</dbReference>
<dbReference type="PANTHER" id="PTHR30055">
    <property type="entry name" value="HTH-TYPE TRANSCRIPTIONAL REGULATOR RUTR"/>
    <property type="match status" value="1"/>
</dbReference>
<evidence type="ECO:0000256" key="4">
    <source>
        <dbReference type="PROSITE-ProRule" id="PRU00335"/>
    </source>
</evidence>
<keyword evidence="3" id="KW-0804">Transcription</keyword>
<dbReference type="InterPro" id="IPR001647">
    <property type="entry name" value="HTH_TetR"/>
</dbReference>
<accession>A0A5D0RHT7</accession>
<dbReference type="PRINTS" id="PR00455">
    <property type="entry name" value="HTHTETR"/>
</dbReference>
<evidence type="ECO:0000256" key="1">
    <source>
        <dbReference type="ARBA" id="ARBA00023015"/>
    </source>
</evidence>
<dbReference type="Proteomes" id="UP000322080">
    <property type="component" value="Unassembled WGS sequence"/>
</dbReference>
<feature type="DNA-binding region" description="H-T-H motif" evidence="4">
    <location>
        <begin position="29"/>
        <end position="48"/>
    </location>
</feature>
<reference evidence="6 7" key="1">
    <citation type="submission" date="2019-08" db="EMBL/GenBank/DDBJ databases">
        <title>Identification of a novel species of the genus Boseongicola.</title>
        <authorList>
            <person name="Zhang X.-Q."/>
        </authorList>
    </citation>
    <scope>NUCLEOTIDE SEQUENCE [LARGE SCALE GENOMIC DNA]</scope>
    <source>
        <strain evidence="6 7">HY14</strain>
    </source>
</reference>
<evidence type="ECO:0000256" key="3">
    <source>
        <dbReference type="ARBA" id="ARBA00023163"/>
    </source>
</evidence>
<name>A0A5D0RHT7_9RHOB</name>
<dbReference type="InterPro" id="IPR011075">
    <property type="entry name" value="TetR_C"/>
</dbReference>
<dbReference type="InterPro" id="IPR050109">
    <property type="entry name" value="HTH-type_TetR-like_transc_reg"/>
</dbReference>
<gene>
    <name evidence="6" type="ORF">FVF75_12745</name>
</gene>
<dbReference type="SUPFAM" id="SSF46689">
    <property type="entry name" value="Homeodomain-like"/>
    <property type="match status" value="1"/>
</dbReference>
<protein>
    <submittedName>
        <fullName evidence="6">TetR/AcrR family transcriptional regulator</fullName>
    </submittedName>
</protein>
<dbReference type="AlphaFoldDB" id="A0A5D0RHT7"/>
<dbReference type="InterPro" id="IPR009057">
    <property type="entry name" value="Homeodomain-like_sf"/>
</dbReference>